<dbReference type="Gene3D" id="3.30.450.20">
    <property type="entry name" value="PAS domain"/>
    <property type="match status" value="2"/>
</dbReference>
<feature type="domain" description="PAS" evidence="2">
    <location>
        <begin position="296"/>
        <end position="366"/>
    </location>
</feature>
<evidence type="ECO:0000256" key="1">
    <source>
        <dbReference type="SAM" id="Phobius"/>
    </source>
</evidence>
<dbReference type="SMART" id="SM01079">
    <property type="entry name" value="CHASE"/>
    <property type="match status" value="1"/>
</dbReference>
<name>A0A934X0Y7_9BACT</name>
<protein>
    <submittedName>
        <fullName evidence="4">PAS domain S-box protein</fullName>
    </submittedName>
</protein>
<dbReference type="GO" id="GO:0003824">
    <property type="term" value="F:catalytic activity"/>
    <property type="evidence" value="ECO:0007669"/>
    <property type="project" value="UniProtKB-ARBA"/>
</dbReference>
<dbReference type="InterPro" id="IPR000014">
    <property type="entry name" value="PAS"/>
</dbReference>
<dbReference type="NCBIfam" id="TIGR00229">
    <property type="entry name" value="sensory_box"/>
    <property type="match status" value="2"/>
</dbReference>
<keyword evidence="1" id="KW-0472">Membrane</keyword>
<dbReference type="PROSITE" id="PS50112">
    <property type="entry name" value="PAS"/>
    <property type="match status" value="2"/>
</dbReference>
<feature type="transmembrane region" description="Helical" evidence="1">
    <location>
        <begin position="250"/>
        <end position="273"/>
    </location>
</feature>
<comment type="caution">
    <text evidence="4">The sequence shown here is derived from an EMBL/GenBank/DDBJ whole genome shotgun (WGS) entry which is preliminary data.</text>
</comment>
<evidence type="ECO:0000313" key="4">
    <source>
        <dbReference type="EMBL" id="MBK6266400.1"/>
    </source>
</evidence>
<keyword evidence="1" id="KW-1133">Transmembrane helix</keyword>
<dbReference type="Pfam" id="PF13426">
    <property type="entry name" value="PAS_9"/>
    <property type="match status" value="1"/>
</dbReference>
<evidence type="ECO:0000259" key="3">
    <source>
        <dbReference type="PROSITE" id="PS50839"/>
    </source>
</evidence>
<feature type="domain" description="PAS" evidence="2">
    <location>
        <begin position="416"/>
        <end position="451"/>
    </location>
</feature>
<feature type="domain" description="CHASE" evidence="3">
    <location>
        <begin position="111"/>
        <end position="192"/>
    </location>
</feature>
<proteinExistence type="predicted"/>
<sequence>MRFSPKTYFRKNRALILGIGLSLVLTLVFVYAIIVSYGIYMGKEKLLLHERLNYIKTNIERTLKAGNMAAFTIALSVNDKMETENFDSVGAQIILRYPYISGVELVKNGLIEYVYPYERHKSAIGFNIINYRETSLEAELAIKRKEIYYAGPLELQQGGTAIVGRLPLFKEGDFWGFSAVIVLLEDFLKEVQLNNSNNSEVHFQFAKINPNTFREEFFLDDVGSFSQKVSYLFNESGWKIYAYAKTDPQVYVGLVFIVFLGLSFSAGSGLYLYKSLKRPEQLKSLLFSKTKELRAQRLYYASMVNAIHDMLLIISKEGDLLDYHEARTDQLKIKPEDFLGKNIYEVFEKPFAKTIADRIRECLKNKTLIDQTYTIEIEGKERDFEVRFVPVNQDEVLIFVRDVTESKLARSNLERSEEKYKQLVEQASEGIVITEANGEIIEINSKGLSMLKLAQGKEKLNINDFVKLNQNHGLPFTEYIKSTGVVLEEAILTNFDGLELSVEISAAINRNGIVQAIIRDITKRKHQLSSIKWQNEKLKEIAWIQSHKVRAPLARILGLINYLDRYKPNDIMSREQVYLEIEKSAIELDLMIRNVVQKTEMTYLPEDLPNIS</sequence>
<dbReference type="InterPro" id="IPR013656">
    <property type="entry name" value="PAS_4"/>
</dbReference>
<keyword evidence="1" id="KW-0812">Transmembrane</keyword>
<dbReference type="Pfam" id="PF03924">
    <property type="entry name" value="CHASE"/>
    <property type="match status" value="1"/>
</dbReference>
<dbReference type="Pfam" id="PF08448">
    <property type="entry name" value="PAS_4"/>
    <property type="match status" value="1"/>
</dbReference>
<dbReference type="InterPro" id="IPR006189">
    <property type="entry name" value="CHASE_dom"/>
</dbReference>
<keyword evidence="5" id="KW-1185">Reference proteome</keyword>
<dbReference type="SUPFAM" id="SSF55785">
    <property type="entry name" value="PYP-like sensor domain (PAS domain)"/>
    <property type="match status" value="2"/>
</dbReference>
<dbReference type="PROSITE" id="PS50839">
    <property type="entry name" value="CHASE"/>
    <property type="match status" value="1"/>
</dbReference>
<dbReference type="InterPro" id="IPR035965">
    <property type="entry name" value="PAS-like_dom_sf"/>
</dbReference>
<evidence type="ECO:0000313" key="5">
    <source>
        <dbReference type="Proteomes" id="UP000611723"/>
    </source>
</evidence>
<reference evidence="4" key="1">
    <citation type="submission" date="2021-01" db="EMBL/GenBank/DDBJ databases">
        <title>Marivirga aurantiaca sp. nov., isolated from intertidal surface sediments.</title>
        <authorList>
            <person name="Zhang M."/>
        </authorList>
    </citation>
    <scope>NUCLEOTIDE SEQUENCE</scope>
    <source>
        <strain evidence="4">S37H4</strain>
    </source>
</reference>
<accession>A0A934X0Y7</accession>
<dbReference type="Proteomes" id="UP000611723">
    <property type="component" value="Unassembled WGS sequence"/>
</dbReference>
<organism evidence="4 5">
    <name type="scientific">Marivirga aurantiaca</name>
    <dbReference type="NCBI Taxonomy" id="2802615"/>
    <lineage>
        <taxon>Bacteria</taxon>
        <taxon>Pseudomonadati</taxon>
        <taxon>Bacteroidota</taxon>
        <taxon>Cytophagia</taxon>
        <taxon>Cytophagales</taxon>
        <taxon>Marivirgaceae</taxon>
        <taxon>Marivirga</taxon>
    </lineage>
</organism>
<dbReference type="SMART" id="SM00091">
    <property type="entry name" value="PAS"/>
    <property type="match status" value="2"/>
</dbReference>
<dbReference type="AlphaFoldDB" id="A0A934X0Y7"/>
<evidence type="ECO:0000259" key="2">
    <source>
        <dbReference type="PROSITE" id="PS50112"/>
    </source>
</evidence>
<dbReference type="CDD" id="cd00130">
    <property type="entry name" value="PAS"/>
    <property type="match status" value="1"/>
</dbReference>
<gene>
    <name evidence="4" type="ORF">JKA74_15250</name>
</gene>
<dbReference type="EMBL" id="JAEQBW010000007">
    <property type="protein sequence ID" value="MBK6266400.1"/>
    <property type="molecule type" value="Genomic_DNA"/>
</dbReference>
<dbReference type="RefSeq" id="WP_201432075.1">
    <property type="nucleotide sequence ID" value="NZ_JAEQBW010000007.1"/>
</dbReference>